<evidence type="ECO:0000313" key="3">
    <source>
        <dbReference type="Proteomes" id="UP000008867"/>
    </source>
</evidence>
<dbReference type="AlphaFoldDB" id="E6ZRY2"/>
<dbReference type="VEuPathDB" id="FungiDB:sr16259"/>
<dbReference type="GO" id="GO:0019901">
    <property type="term" value="F:protein kinase binding"/>
    <property type="evidence" value="ECO:0007669"/>
    <property type="project" value="InterPro"/>
</dbReference>
<feature type="compositionally biased region" description="Low complexity" evidence="1">
    <location>
        <begin position="117"/>
        <end position="144"/>
    </location>
</feature>
<dbReference type="CDD" id="cd20557">
    <property type="entry name" value="CYCLIN_ScPCL1-like"/>
    <property type="match status" value="1"/>
</dbReference>
<feature type="region of interest" description="Disordered" evidence="1">
    <location>
        <begin position="379"/>
        <end position="403"/>
    </location>
</feature>
<dbReference type="Proteomes" id="UP000008867">
    <property type="component" value="Chromosome 18"/>
</dbReference>
<dbReference type="InterPro" id="IPR036915">
    <property type="entry name" value="Cyclin-like_sf"/>
</dbReference>
<dbReference type="SUPFAM" id="SSF47954">
    <property type="entry name" value="Cyclin-like"/>
    <property type="match status" value="1"/>
</dbReference>
<keyword evidence="3" id="KW-1185">Reference proteome</keyword>
<dbReference type="GO" id="GO:0016538">
    <property type="term" value="F:cyclin-dependent protein serine/threonine kinase regulator activity"/>
    <property type="evidence" value="ECO:0007669"/>
    <property type="project" value="TreeGrafter"/>
</dbReference>
<dbReference type="PANTHER" id="PTHR15615:SF27">
    <property type="entry name" value="PHO85 CYCLIN CLG1"/>
    <property type="match status" value="1"/>
</dbReference>
<evidence type="ECO:0000256" key="1">
    <source>
        <dbReference type="SAM" id="MobiDB-lite"/>
    </source>
</evidence>
<dbReference type="GO" id="GO:0005634">
    <property type="term" value="C:nucleus"/>
    <property type="evidence" value="ECO:0007669"/>
    <property type="project" value="TreeGrafter"/>
</dbReference>
<dbReference type="Gene3D" id="1.10.472.10">
    <property type="entry name" value="Cyclin-like"/>
    <property type="match status" value="1"/>
</dbReference>
<organism evidence="2 3">
    <name type="scientific">Sporisorium reilianum (strain SRZ2)</name>
    <name type="common">Maize head smut fungus</name>
    <dbReference type="NCBI Taxonomy" id="999809"/>
    <lineage>
        <taxon>Eukaryota</taxon>
        <taxon>Fungi</taxon>
        <taxon>Dikarya</taxon>
        <taxon>Basidiomycota</taxon>
        <taxon>Ustilaginomycotina</taxon>
        <taxon>Ustilaginomycetes</taxon>
        <taxon>Ustilaginales</taxon>
        <taxon>Ustilaginaceae</taxon>
        <taxon>Sporisorium</taxon>
    </lineage>
</organism>
<reference evidence="2 3" key="1">
    <citation type="journal article" date="2010" name="Science">
        <title>Pathogenicity determinants in smut fungi revealed by genome comparison.</title>
        <authorList>
            <person name="Schirawski J."/>
            <person name="Mannhaupt G."/>
            <person name="Muench K."/>
            <person name="Brefort T."/>
            <person name="Schipper K."/>
            <person name="Doehlemann G."/>
            <person name="Di Stasio M."/>
            <person name="Roessel N."/>
            <person name="Mendoza-Mendoza A."/>
            <person name="Pester D."/>
            <person name="Mueller O."/>
            <person name="Winterberg B."/>
            <person name="Meyer E."/>
            <person name="Ghareeb H."/>
            <person name="Wollenberg T."/>
            <person name="Muensterkoetter M."/>
            <person name="Wong P."/>
            <person name="Walter M."/>
            <person name="Stukenbrock E."/>
            <person name="Gueldener U."/>
            <person name="Kahmann R."/>
        </authorList>
    </citation>
    <scope>NUCLEOTIDE SEQUENCE [LARGE SCALE GENOMIC DNA]</scope>
    <source>
        <strain evidence="3">SRZ2</strain>
    </source>
</reference>
<dbReference type="Pfam" id="PF08613">
    <property type="entry name" value="Cyclin"/>
    <property type="match status" value="1"/>
</dbReference>
<dbReference type="OrthoDB" id="286814at2759"/>
<dbReference type="GO" id="GO:0000307">
    <property type="term" value="C:cyclin-dependent protein kinase holoenzyme complex"/>
    <property type="evidence" value="ECO:0007669"/>
    <property type="project" value="TreeGrafter"/>
</dbReference>
<feature type="region of interest" description="Disordered" evidence="1">
    <location>
        <begin position="117"/>
        <end position="152"/>
    </location>
</feature>
<name>E6ZRY2_SPORE</name>
<gene>
    <name evidence="2" type="ORF">sr16259</name>
</gene>
<evidence type="ECO:0008006" key="4">
    <source>
        <dbReference type="Google" id="ProtNLM"/>
    </source>
</evidence>
<protein>
    <recommendedName>
        <fullName evidence="4">Cyclin N-terminal domain-containing protein</fullName>
    </recommendedName>
</protein>
<dbReference type="HOGENOM" id="CLU_398021_0_0_1"/>
<dbReference type="PANTHER" id="PTHR15615">
    <property type="match status" value="1"/>
</dbReference>
<sequence>MVYIAQPHSALPLSEGFHKDIPCDARGYLGKENWPRSHKQSASHKQPECAAPLAAVPFPTTTSDSDAEVEAATAAAPAPKPAHDDADLKSSTSVSDWCAQMVCYIWFSGIDSHEPSYSLSSTSSPSSRPGRLSVTSSPTASNSSAHKRHSKKLSLGSLSEAVSFSVRDLHHAVEAHARSAVDSTRSRPTASERSNDPRLLRLFPRRRFTDFVRNMLNTTQVSKSVIILALLYIHRLKSNNPGLRGQDGSEFRLFVTALMLANKFLDDHTYTNKTWSELSGLKLKDVTKMEIEFWLGLSSNIHASDADFRSWIGTLEILAERRRLALSAHEADKIRQAALHHQHNLIQQHHPSARQPALLSPLQAPGLASNYDAPRRIAHNSRVSQSRSWSPEHLAIDSRPRSSSATSHLSHVYASAPAPAPAAPAAAVVAAPVPRFDLDASVQAMINNAGYPTPATSSADARLSVMAPTTVAAAQPDVCTGSKRSYAQHDQTSPLSETHCYRSTPSPNRCVKRRQVTDDRALQAFASAPRNYGLSPPFAQPCPRSVFEPLVSTPNTLLAPYAIQQQPAGAGGMMPKHHALAYWQLAAGYDRGILGVHMPCAPIASQQSDYFHWQPTYPSVTGEHEPLDNVVIRKPLSTTTPYPTPPIDAFSPLHHQHHAHAHAHGAFPSTKQGLMHATGCAQFTVQAPHAPFNNAEAHYVDPLFIRY</sequence>
<dbReference type="eggNOG" id="KOG1674">
    <property type="taxonomic scope" value="Eukaryota"/>
</dbReference>
<dbReference type="InterPro" id="IPR013922">
    <property type="entry name" value="Cyclin_PHO80-like"/>
</dbReference>
<dbReference type="EMBL" id="FQ311439">
    <property type="protein sequence ID" value="CBQ69986.1"/>
    <property type="molecule type" value="Genomic_DNA"/>
</dbReference>
<accession>E6ZRY2</accession>
<evidence type="ECO:0000313" key="2">
    <source>
        <dbReference type="EMBL" id="CBQ69986.1"/>
    </source>
</evidence>
<proteinExistence type="predicted"/>
<feature type="compositionally biased region" description="Polar residues" evidence="1">
    <location>
        <begin position="181"/>
        <end position="192"/>
    </location>
</feature>
<feature type="region of interest" description="Disordered" evidence="1">
    <location>
        <begin position="177"/>
        <end position="196"/>
    </location>
</feature>
<feature type="region of interest" description="Disordered" evidence="1">
    <location>
        <begin position="56"/>
        <end position="89"/>
    </location>
</feature>